<accession>A0A316VI25</accession>
<dbReference type="Proteomes" id="UP000245771">
    <property type="component" value="Unassembled WGS sequence"/>
</dbReference>
<dbReference type="InParanoid" id="A0A316VI25"/>
<evidence type="ECO:0000313" key="1">
    <source>
        <dbReference type="EMBL" id="PWN36698.1"/>
    </source>
</evidence>
<dbReference type="AlphaFoldDB" id="A0A316VI25"/>
<gene>
    <name evidence="1" type="ORF">FA14DRAFT_5444</name>
</gene>
<proteinExistence type="predicted"/>
<protein>
    <submittedName>
        <fullName evidence="1">Uncharacterized protein</fullName>
    </submittedName>
</protein>
<sequence length="277" mass="32144">MDQDATFGVYIRPHPSEEDLPGDLNNVKVPYLPDGEVDSEYLYDSCSDIFLDPELFSGYARKLFRVLLRNVEHYNVPGSDESDSQHWQPVCRFSSKSIGMITLRSALPIWIFAIEYFDPWEHKHVELEFTKERILSYMNKKPPERIKEIIRQDAIDTRKIIVNRAEAIKQVRIKLTKALEGINNTIREDQMTTIEQLILVSAQEILQETALNQELEEKFMISQPLEYFDLSNIFVKMDVSDHIRQIAHNLVQDQELRLSSAKMYLSIKDACMGSGKS</sequence>
<name>A0A316VI25_9BASI</name>
<dbReference type="RefSeq" id="XP_025357000.1">
    <property type="nucleotide sequence ID" value="XM_025502510.1"/>
</dbReference>
<organism evidence="1 2">
    <name type="scientific">Meira miltonrushii</name>
    <dbReference type="NCBI Taxonomy" id="1280837"/>
    <lineage>
        <taxon>Eukaryota</taxon>
        <taxon>Fungi</taxon>
        <taxon>Dikarya</taxon>
        <taxon>Basidiomycota</taxon>
        <taxon>Ustilaginomycotina</taxon>
        <taxon>Exobasidiomycetes</taxon>
        <taxon>Exobasidiales</taxon>
        <taxon>Brachybasidiaceae</taxon>
        <taxon>Meira</taxon>
    </lineage>
</organism>
<evidence type="ECO:0000313" key="2">
    <source>
        <dbReference type="Proteomes" id="UP000245771"/>
    </source>
</evidence>
<reference evidence="1 2" key="1">
    <citation type="journal article" date="2018" name="Mol. Biol. Evol.">
        <title>Broad Genomic Sampling Reveals a Smut Pathogenic Ancestry of the Fungal Clade Ustilaginomycotina.</title>
        <authorList>
            <person name="Kijpornyongpan T."/>
            <person name="Mondo S.J."/>
            <person name="Barry K."/>
            <person name="Sandor L."/>
            <person name="Lee J."/>
            <person name="Lipzen A."/>
            <person name="Pangilinan J."/>
            <person name="LaButti K."/>
            <person name="Hainaut M."/>
            <person name="Henrissat B."/>
            <person name="Grigoriev I.V."/>
            <person name="Spatafora J.W."/>
            <person name="Aime M.C."/>
        </authorList>
    </citation>
    <scope>NUCLEOTIDE SEQUENCE [LARGE SCALE GENOMIC DNA]</scope>
    <source>
        <strain evidence="1 2">MCA 3882</strain>
    </source>
</reference>
<dbReference type="GeneID" id="37024291"/>
<keyword evidence="2" id="KW-1185">Reference proteome</keyword>
<dbReference type="EMBL" id="KZ819602">
    <property type="protein sequence ID" value="PWN36698.1"/>
    <property type="molecule type" value="Genomic_DNA"/>
</dbReference>